<protein>
    <submittedName>
        <fullName evidence="4">CBS domain-containing protein</fullName>
    </submittedName>
</protein>
<keyword evidence="5" id="KW-1185">Reference proteome</keyword>
<dbReference type="Gene3D" id="3.10.580.10">
    <property type="entry name" value="CBS-domain"/>
    <property type="match status" value="1"/>
</dbReference>
<proteinExistence type="predicted"/>
<comment type="caution">
    <text evidence="4">The sequence shown here is derived from an EMBL/GenBank/DDBJ whole genome shotgun (WGS) entry which is preliminary data.</text>
</comment>
<dbReference type="InterPro" id="IPR000644">
    <property type="entry name" value="CBS_dom"/>
</dbReference>
<organism evidence="4 5">
    <name type="scientific">Sphingomonas arvum</name>
    <dbReference type="NCBI Taxonomy" id="2992113"/>
    <lineage>
        <taxon>Bacteria</taxon>
        <taxon>Pseudomonadati</taxon>
        <taxon>Pseudomonadota</taxon>
        <taxon>Alphaproteobacteria</taxon>
        <taxon>Sphingomonadales</taxon>
        <taxon>Sphingomonadaceae</taxon>
        <taxon>Sphingomonas</taxon>
    </lineage>
</organism>
<evidence type="ECO:0000256" key="1">
    <source>
        <dbReference type="ARBA" id="ARBA00023122"/>
    </source>
</evidence>
<dbReference type="PROSITE" id="PS51371">
    <property type="entry name" value="CBS"/>
    <property type="match status" value="2"/>
</dbReference>
<accession>A0ABT3JFB2</accession>
<dbReference type="Pfam" id="PF00571">
    <property type="entry name" value="CBS"/>
    <property type="match status" value="2"/>
</dbReference>
<feature type="domain" description="CBS" evidence="3">
    <location>
        <begin position="9"/>
        <end position="67"/>
    </location>
</feature>
<dbReference type="EMBL" id="JAPDOB010000002">
    <property type="protein sequence ID" value="MCW3797629.1"/>
    <property type="molecule type" value="Genomic_DNA"/>
</dbReference>
<keyword evidence="1 2" id="KW-0129">CBS domain</keyword>
<evidence type="ECO:0000313" key="4">
    <source>
        <dbReference type="EMBL" id="MCW3797629.1"/>
    </source>
</evidence>
<dbReference type="PANTHER" id="PTHR43080:SF2">
    <property type="entry name" value="CBS DOMAIN-CONTAINING PROTEIN"/>
    <property type="match status" value="1"/>
</dbReference>
<dbReference type="InterPro" id="IPR051257">
    <property type="entry name" value="Diverse_CBS-Domain"/>
</dbReference>
<gene>
    <name evidence="4" type="ORF">OMW55_07415</name>
</gene>
<reference evidence="4 5" key="1">
    <citation type="submission" date="2022-10" db="EMBL/GenBank/DDBJ databases">
        <title>Sphingomonas sp.</title>
        <authorList>
            <person name="Jin C."/>
        </authorList>
    </citation>
    <scope>NUCLEOTIDE SEQUENCE [LARGE SCALE GENOMIC DNA]</scope>
    <source>
        <strain evidence="4 5">BN140010</strain>
    </source>
</reference>
<evidence type="ECO:0000259" key="3">
    <source>
        <dbReference type="PROSITE" id="PS51371"/>
    </source>
</evidence>
<dbReference type="SMART" id="SM00116">
    <property type="entry name" value="CBS"/>
    <property type="match status" value="2"/>
</dbReference>
<dbReference type="RefSeq" id="WP_264882062.1">
    <property type="nucleotide sequence ID" value="NZ_JAPDOB010000002.1"/>
</dbReference>
<dbReference type="SUPFAM" id="SSF54631">
    <property type="entry name" value="CBS-domain pair"/>
    <property type="match status" value="1"/>
</dbReference>
<dbReference type="Proteomes" id="UP001526246">
    <property type="component" value="Unassembled WGS sequence"/>
</dbReference>
<dbReference type="InterPro" id="IPR046342">
    <property type="entry name" value="CBS_dom_sf"/>
</dbReference>
<dbReference type="PANTHER" id="PTHR43080">
    <property type="entry name" value="CBS DOMAIN-CONTAINING PROTEIN CBSX3, MITOCHONDRIAL"/>
    <property type="match status" value="1"/>
</dbReference>
<name>A0ABT3JFB2_9SPHN</name>
<feature type="domain" description="CBS" evidence="3">
    <location>
        <begin position="76"/>
        <end position="132"/>
    </location>
</feature>
<evidence type="ECO:0000256" key="2">
    <source>
        <dbReference type="PROSITE-ProRule" id="PRU00703"/>
    </source>
</evidence>
<sequence>MNDIAAVLKSKGSEVATIGRDASLRQAAAELTRLRIGALVVVDGGSVVGIVSERDLVQCLAEHGGETVDRSVETAMTSEVVTAAADTPVLGALALMTNRRIRHLPITRDDSLLGIVSIGDLVKYRVERIEAEAEAMRAYIQGA</sequence>
<evidence type="ECO:0000313" key="5">
    <source>
        <dbReference type="Proteomes" id="UP001526246"/>
    </source>
</evidence>